<protein>
    <submittedName>
        <fullName evidence="1">Uncharacterized protein</fullName>
    </submittedName>
</protein>
<feature type="non-terminal residue" evidence="1">
    <location>
        <position position="157"/>
    </location>
</feature>
<proteinExistence type="predicted"/>
<organism evidence="1 2">
    <name type="scientific">Photobacterium sanguinicancri</name>
    <dbReference type="NCBI Taxonomy" id="875932"/>
    <lineage>
        <taxon>Bacteria</taxon>
        <taxon>Pseudomonadati</taxon>
        <taxon>Pseudomonadota</taxon>
        <taxon>Gammaproteobacteria</taxon>
        <taxon>Vibrionales</taxon>
        <taxon>Vibrionaceae</taxon>
        <taxon>Photobacterium</taxon>
    </lineage>
</organism>
<name>A0ABX4FQV0_9GAMM</name>
<keyword evidence="2" id="KW-1185">Reference proteome</keyword>
<reference evidence="1 2" key="1">
    <citation type="journal article" date="2016" name="Antonie Van Leeuwenhoek">
        <title>Photobacterium sanguinicancri sp. nov. isolated from marine animals.</title>
        <authorList>
            <person name="Gomez-Gil B."/>
            <person name="Roque A."/>
            <person name="Rotllant G."/>
            <person name="Romalde J.L."/>
            <person name="Doce A."/>
            <person name="Eggermont M."/>
            <person name="Defoirdt T."/>
        </authorList>
    </citation>
    <scope>NUCLEOTIDE SEQUENCE [LARGE SCALE GENOMIC DNA]</scope>
    <source>
        <strain evidence="1 2">CAIM 1827</strain>
    </source>
</reference>
<evidence type="ECO:0000313" key="1">
    <source>
        <dbReference type="EMBL" id="OZS41322.1"/>
    </source>
</evidence>
<dbReference type="Proteomes" id="UP000215999">
    <property type="component" value="Unassembled WGS sequence"/>
</dbReference>
<dbReference type="EMBL" id="NOIF01000418">
    <property type="protein sequence ID" value="OZS41322.1"/>
    <property type="molecule type" value="Genomic_DNA"/>
</dbReference>
<comment type="caution">
    <text evidence="1">The sequence shown here is derived from an EMBL/GenBank/DDBJ whole genome shotgun (WGS) entry which is preliminary data.</text>
</comment>
<gene>
    <name evidence="1" type="ORF">ASV53_24385</name>
</gene>
<sequence>MVRGVEDKKKLFLDYHSVLLIYFILDSSQVDRDLIDLGSHVVESLVKVSEFYRWILKEPETEIFPNNKSWFESNATSNGIIVLKKGNEILIRKHSTHFNDSLSLKVDKYGYSEIVVSHNTSELVSLREKIRSENLKERLGLVYYFVKNEEGKHNYPS</sequence>
<evidence type="ECO:0000313" key="2">
    <source>
        <dbReference type="Proteomes" id="UP000215999"/>
    </source>
</evidence>
<accession>A0ABX4FQV0</accession>